<evidence type="ECO:0000256" key="2">
    <source>
        <dbReference type="SAM" id="MobiDB-lite"/>
    </source>
</evidence>
<evidence type="ECO:0000256" key="1">
    <source>
        <dbReference type="ARBA" id="ARBA00022801"/>
    </source>
</evidence>
<evidence type="ECO:0000259" key="3">
    <source>
        <dbReference type="Pfam" id="PF03629"/>
    </source>
</evidence>
<dbReference type="InterPro" id="IPR039329">
    <property type="entry name" value="SIAE"/>
</dbReference>
<dbReference type="RefSeq" id="WP_345684956.1">
    <property type="nucleotide sequence ID" value="NZ_BAABRO010000008.1"/>
</dbReference>
<evidence type="ECO:0000313" key="4">
    <source>
        <dbReference type="EMBL" id="GAA5508153.1"/>
    </source>
</evidence>
<comment type="caution">
    <text evidence="4">The sequence shown here is derived from an EMBL/GenBank/DDBJ whole genome shotgun (WGS) entry which is preliminary data.</text>
</comment>
<dbReference type="Gene3D" id="2.60.40.10">
    <property type="entry name" value="Immunoglobulins"/>
    <property type="match status" value="1"/>
</dbReference>
<dbReference type="Proteomes" id="UP001416858">
    <property type="component" value="Unassembled WGS sequence"/>
</dbReference>
<dbReference type="InterPro" id="IPR036514">
    <property type="entry name" value="SGNH_hydro_sf"/>
</dbReference>
<feature type="region of interest" description="Disordered" evidence="2">
    <location>
        <begin position="497"/>
        <end position="524"/>
    </location>
</feature>
<keyword evidence="5" id="KW-1185">Reference proteome</keyword>
<protein>
    <recommendedName>
        <fullName evidence="3">Sialate O-acetylesterase domain-containing protein</fullName>
    </recommendedName>
</protein>
<dbReference type="Gene3D" id="3.40.50.1110">
    <property type="entry name" value="SGNH hydrolase"/>
    <property type="match status" value="1"/>
</dbReference>
<organism evidence="4 5">
    <name type="scientific">Novipirellula caenicola</name>
    <dbReference type="NCBI Taxonomy" id="1536901"/>
    <lineage>
        <taxon>Bacteria</taxon>
        <taxon>Pseudomonadati</taxon>
        <taxon>Planctomycetota</taxon>
        <taxon>Planctomycetia</taxon>
        <taxon>Pirellulales</taxon>
        <taxon>Pirellulaceae</taxon>
        <taxon>Novipirellula</taxon>
    </lineage>
</organism>
<dbReference type="InterPro" id="IPR013783">
    <property type="entry name" value="Ig-like_fold"/>
</dbReference>
<name>A0ABP9VSK9_9BACT</name>
<keyword evidence="1" id="KW-0378">Hydrolase</keyword>
<dbReference type="PANTHER" id="PTHR22901">
    <property type="entry name" value="SIALATE O-ACETYLESTERASE"/>
    <property type="match status" value="1"/>
</dbReference>
<dbReference type="Pfam" id="PF03629">
    <property type="entry name" value="SASA"/>
    <property type="match status" value="1"/>
</dbReference>
<reference evidence="4 5" key="1">
    <citation type="submission" date="2024-02" db="EMBL/GenBank/DDBJ databases">
        <title>Rhodopirellula caenicola NBRC 110016.</title>
        <authorList>
            <person name="Ichikawa N."/>
            <person name="Katano-Makiyama Y."/>
            <person name="Hidaka K."/>
        </authorList>
    </citation>
    <scope>NUCLEOTIDE SEQUENCE [LARGE SCALE GENOMIC DNA]</scope>
    <source>
        <strain evidence="4 5">NBRC 110016</strain>
    </source>
</reference>
<dbReference type="SUPFAM" id="SSF52266">
    <property type="entry name" value="SGNH hydrolase"/>
    <property type="match status" value="1"/>
</dbReference>
<evidence type="ECO:0000313" key="5">
    <source>
        <dbReference type="Proteomes" id="UP001416858"/>
    </source>
</evidence>
<dbReference type="InterPro" id="IPR005181">
    <property type="entry name" value="SASA"/>
</dbReference>
<sequence length="524" mass="57835">MTPLFSRSRHRFRIAASRIFSLALPFALPMLGLVCGLLIAVTGSSLLAEQPQAATLKLAGIFADDMVLQRETDAAIWGKAAANAEVSITPSWNGNASLATADSQGRWQTTLATPAAGGPYEIQIESGEQAVTLENVLVGEVWICSGQSNMQWKMRGFGPDEFKEDVDKANYPNIRFCDVPQNLAFKEQQDVQSKWSICNPQTAYNFSAVAYFFGSRLHQELDIPIGLISTNWGGSSAEAWTSQKKLQAEFPEFAETLASYPGLIEEIGELQSRSQKKPKGINHRLPSVLYNSMIKPLMPMAMRGVIWYQGESNVERPYQYRKLFPAMIRDWREQWGIGDFPFYFVQIAPFSYKTSPYPAALLREAQAMTLSVPNTGMAVTMDIGNETNIHPKPKKPVGERLARLALRRTYGKSDLVDSGPEYQSMKVEGDRIRLSFDHVGSGLVSRDGEALSHFAIAGDDQNFVPAKATIDGDTVVVHSEQVDTPVAVRFGWGNADAPNLSNQEGLPASSFRTDDWPVPRQGGK</sequence>
<accession>A0ABP9VSK9</accession>
<dbReference type="EMBL" id="BAABRO010000008">
    <property type="protein sequence ID" value="GAA5508153.1"/>
    <property type="molecule type" value="Genomic_DNA"/>
</dbReference>
<gene>
    <name evidence="4" type="ORF">Rcae01_03619</name>
</gene>
<dbReference type="PANTHER" id="PTHR22901:SF0">
    <property type="entry name" value="SIALATE O-ACETYLESTERASE"/>
    <property type="match status" value="1"/>
</dbReference>
<proteinExistence type="predicted"/>
<feature type="domain" description="Sialate O-acetylesterase" evidence="3">
    <location>
        <begin position="140"/>
        <end position="405"/>
    </location>
</feature>